<dbReference type="GO" id="GO:1990423">
    <property type="term" value="C:RZZ complex"/>
    <property type="evidence" value="ECO:0007669"/>
    <property type="project" value="TreeGrafter"/>
</dbReference>
<feature type="domain" description="KNTC1 second ARM-repeats" evidence="6">
    <location>
        <begin position="801"/>
        <end position="966"/>
    </location>
</feature>
<dbReference type="Pfam" id="PF24506">
    <property type="entry name" value="KNTC1_N"/>
    <property type="match status" value="1"/>
</dbReference>
<name>A0A914B8F0_PATMI</name>
<feature type="domain" description="RZZ complex subunit KNTC1/ROD C-terminal" evidence="3">
    <location>
        <begin position="1651"/>
        <end position="2206"/>
    </location>
</feature>
<dbReference type="GeneID" id="119740449"/>
<keyword evidence="9" id="KW-1185">Reference proteome</keyword>
<evidence type="ECO:0000259" key="7">
    <source>
        <dbReference type="Pfam" id="PF24520"/>
    </source>
</evidence>
<evidence type="ECO:0000259" key="5">
    <source>
        <dbReference type="Pfam" id="PF24515"/>
    </source>
</evidence>
<feature type="region of interest" description="Disordered" evidence="2">
    <location>
        <begin position="1"/>
        <end position="24"/>
    </location>
</feature>
<dbReference type="InterPro" id="IPR019527">
    <property type="entry name" value="RZZ-complex_KNTC1/ROD_C"/>
</dbReference>
<dbReference type="OMA" id="FYELYLC"/>
<organism evidence="8 9">
    <name type="scientific">Patiria miniata</name>
    <name type="common">Bat star</name>
    <name type="synonym">Asterina miniata</name>
    <dbReference type="NCBI Taxonomy" id="46514"/>
    <lineage>
        <taxon>Eukaryota</taxon>
        <taxon>Metazoa</taxon>
        <taxon>Echinodermata</taxon>
        <taxon>Eleutherozoa</taxon>
        <taxon>Asterozoa</taxon>
        <taxon>Asteroidea</taxon>
        <taxon>Valvatacea</taxon>
        <taxon>Valvatida</taxon>
        <taxon>Asterinidae</taxon>
        <taxon>Patiria</taxon>
    </lineage>
</organism>
<feature type="domain" description="KNTC1 third ARM-repeats" evidence="5">
    <location>
        <begin position="1394"/>
        <end position="1598"/>
    </location>
</feature>
<evidence type="ECO:0000259" key="6">
    <source>
        <dbReference type="Pfam" id="PF24516"/>
    </source>
</evidence>
<dbReference type="Pfam" id="PF24520">
    <property type="entry name" value="ARM_KNTC1_1st"/>
    <property type="match status" value="1"/>
</dbReference>
<dbReference type="InterPro" id="IPR055405">
    <property type="entry name" value="ARM_KNTC1_3rd"/>
</dbReference>
<dbReference type="Pfam" id="PF24516">
    <property type="entry name" value="ARM_KNTC1_2nd"/>
    <property type="match status" value="1"/>
</dbReference>
<dbReference type="EnsemblMetazoa" id="XM_038215774.1">
    <property type="protein sequence ID" value="XP_038071702.1"/>
    <property type="gene ID" value="LOC119740449"/>
</dbReference>
<dbReference type="InterPro" id="IPR055403">
    <property type="entry name" value="ARM_KNTC1_1st"/>
</dbReference>
<dbReference type="SUPFAM" id="SSF50969">
    <property type="entry name" value="YVTN repeat-like/Quinoprotein amine dehydrogenase"/>
    <property type="match status" value="1"/>
</dbReference>
<dbReference type="GO" id="GO:0031267">
    <property type="term" value="F:small GTPase binding"/>
    <property type="evidence" value="ECO:0007669"/>
    <property type="project" value="TreeGrafter"/>
</dbReference>
<feature type="region of interest" description="Disordered" evidence="2">
    <location>
        <begin position="1711"/>
        <end position="1730"/>
    </location>
</feature>
<dbReference type="Gene3D" id="2.130.10.10">
    <property type="entry name" value="YVTN repeat-like/Quinoprotein amine dehydrogenase"/>
    <property type="match status" value="1"/>
</dbReference>
<dbReference type="GO" id="GO:0005828">
    <property type="term" value="C:kinetochore microtubule"/>
    <property type="evidence" value="ECO:0007669"/>
    <property type="project" value="TreeGrafter"/>
</dbReference>
<feature type="coiled-coil region" evidence="1">
    <location>
        <begin position="724"/>
        <end position="751"/>
    </location>
</feature>
<evidence type="ECO:0000259" key="3">
    <source>
        <dbReference type="Pfam" id="PF10493"/>
    </source>
</evidence>
<dbReference type="InterPro" id="IPR052802">
    <property type="entry name" value="KNTC1"/>
</dbReference>
<sequence>MSWDDVEAGIGGDETANFGPRQESGTSLFQVDTLATISPRGEVERNPAVYAACAPEGFCVVAGGQVSLFDEACQKFISTLSFESDVDVVAWSADSLFLVVAERSGSIHFVDVELKQILFSQVLKSGSETEDGKCFVQMMFSPSKDPAVHDLLILLADGQLFRFSNINLEKLNEAIEARDLQLAKELQGRICMESLDTSVAHTESVSFFTTATCMEKTLIITCGYGEAVVGLWLRTNKAVDLIRQIGSDFFDGGGIRKCRISGDGRFLFLLDDSHTLSAWDLQSLLMVAFWPDLAVQDFLLMNFNSVNTGEKNSNLKAEQAQLQLVVLTRPEPDCHLKVFTLPGLQCIYTLTVCGFTTLAEVLPNQETIFLIEGSYDNDEDHIGTPTDLISTLRVRCLTEALPETRFHRLLHKQKFEEALQFARLFKLEEELVFKVQASILLEKASPWSKSLRLDPDNQGSSSLSVQLIECLDHIPDEAFVVEQCAQATLPTYESMFQLISYAHARLSKKLPTGQPADNSHLSTSPLMTRVLEVLHRLTTFQMVFGYQQFSANQWDRFLHADLLEELLHWLSMAHIAKAVIIWRRHKAAIESKLLSGGDEILESILCSVPESTPSAQIIPWLREDLIPFVIHRFPRGKKFLAYWMEERARNMEISEKVHWPSNSLEFAKLFFAAGQPKSSAAQSRHLATPAQFATEVCNLSAGNSRKLASEDQVEKEMVNTEYDCTEAVCRLQELIKNLKELLRLHSKYQCKLSLAEYSQETTSTMVFRMLDRVAAPELIRSTIEKLIRPYIQEHNLNEDKLLLQYIQDLLNCYAQGRRATYVYEAFWEAKAIAIIHCIKDIECKCLGIYSLMLSASMPWNDKMEQLVRQGLSLKHPKVEELRGKYKLVQLKKMLANYDLRHDDVRKDNAPMVIKYILASDKPDCLEDALQVTKAYNHLSPTDVYIFRLKSLIQHDRIQDGIEMLSSMNPSEAVECSKRVVTWSEVILNEPPHFNLDSEDKKELILITDGAISVLKFLLNKTTDPSTLEDLQGLHKDLKCMLSLQVEFNEFLSLDNFRDASVRKALLTKHLAAFYRNKSGSSDKDKETIYEGAKKRAASTRKNFSRLYNLARILGTSHEELKSQLAVKAAETGQIKTALKMCRELSEYTLTPAISKTIYTVAHTVCRLWAESHPSIMNNTPADDAPSLSTELYLLACKALAYCDQNLLCDCLELCKLLRLTDAVYHQCESGDYGISVQSLSSAETKRDPYQDWTFSDFFQENTLVLTSSYALPTTCKFLVSCLPDARPDALPLQHSRMAGRPAIVMQDVENPVNSAQYLSHLSSAALELIQDLQKNNQYEMAFLVLAETLGTSLQYVAANTMGNLPDHKEFQVLMSKEQERCSQMVKMGLQRVRDFTATLMDKIFGSRRVDHHLALSMACVLPKQGALEKLKSLTASAGHHYRKVLAIAKVGCELGRLHQEPLVEERCRKLETDATWGHLLGKLKISFKDVFNAQDTQDKRMLLPEIVKHPAVDITMINKYCSAFGLEKDEALLMYVETLLLPQAKAGDTPSDTPPDIEARVLSVIREVTNKELLVARLTDILDKVDSYDYQRLNFVLKCIRDENPEDPSADVGVQLMEYLVHYTRMTEPSEYEIRFNLTSDEDQLRCTSVPLSPLSKERLPYHPLMKGGQWKILARELNEETVHQLLPVAKLLKLPTDHLFVTTINNLMKRAGPDDTSPDRAPGAGGDRGACRMDRKSLEVVQKLLLSISSPEMAVATARVVVKELPMGPLKVMALEICVLLARLWKEKCPDNSPEKQKAELSHQKLAQFCRCLATEQVLHKYQLAEPELLKLVDQPAKLTFQLYEHESIERRILEIEEGGEPDIHAAANAIAEVNNCNIQKIRLHLIEQWLPNTSSNKQAEEDTTVDLSSLSFLTPKEDKVAEEEKSLARVKYLLQYGGEFRGSALFLLNFAYKQASSKISNACRVRALRCLFSLLNTNLIEVVADKPVDDIREFMQNLIYLVEFESLNTSMDLSVFTKSNKQGLVRGLWKHYNHEPRAVRLIADLCLDYRVHDPRLWNSVLQQLLKFGMVDYLRHVLVSLADISELWQLQCLPRVWKSVILSPFVTVCPPLTEEQEEACRQSAALLQRCPIVHDLDMMEPCQQFLKVEMYAFAMGCLMYISDKQKRDKQIEALLSGKRYVAILGEITAMQRQKKLLTTAEQIKSCIFQYIEQTSSYENLLATPHFPELVNYLVREDKIQGLLRKCLLAKRFDDAVSLIRVYYSNNPGSPTVLVSDSGSSHDLLQLKGYMDHHGMSDLTSLLPLPQCNGDADK</sequence>
<feature type="domain" description="KNTC1 N-terminal" evidence="4">
    <location>
        <begin position="16"/>
        <end position="399"/>
    </location>
</feature>
<dbReference type="OrthoDB" id="343783at2759"/>
<proteinExistence type="predicted"/>
<dbReference type="PANTHER" id="PTHR15688:SF1">
    <property type="entry name" value="KINETOCHORE-ASSOCIATED PROTEIN 1"/>
    <property type="match status" value="1"/>
</dbReference>
<dbReference type="GO" id="GO:0005737">
    <property type="term" value="C:cytoplasm"/>
    <property type="evidence" value="ECO:0007669"/>
    <property type="project" value="TreeGrafter"/>
</dbReference>
<dbReference type="InterPro" id="IPR055404">
    <property type="entry name" value="ARM_KNTC1_2nd"/>
</dbReference>
<feature type="domain" description="KNTC1 first ARM-repeats" evidence="7">
    <location>
        <begin position="408"/>
        <end position="664"/>
    </location>
</feature>
<dbReference type="InterPro" id="IPR015943">
    <property type="entry name" value="WD40/YVTN_repeat-like_dom_sf"/>
</dbReference>
<dbReference type="GO" id="GO:0007094">
    <property type="term" value="P:mitotic spindle assembly checkpoint signaling"/>
    <property type="evidence" value="ECO:0007669"/>
    <property type="project" value="TreeGrafter"/>
</dbReference>
<evidence type="ECO:0000313" key="9">
    <source>
        <dbReference type="Proteomes" id="UP000887568"/>
    </source>
</evidence>
<dbReference type="Pfam" id="PF10493">
    <property type="entry name" value="Rod_C"/>
    <property type="match status" value="1"/>
</dbReference>
<evidence type="ECO:0000313" key="8">
    <source>
        <dbReference type="EnsemblMetazoa" id="XP_038071702.1"/>
    </source>
</evidence>
<evidence type="ECO:0008006" key="10">
    <source>
        <dbReference type="Google" id="ProtNLM"/>
    </source>
</evidence>
<evidence type="ECO:0000256" key="2">
    <source>
        <dbReference type="SAM" id="MobiDB-lite"/>
    </source>
</evidence>
<dbReference type="InterPro" id="IPR011044">
    <property type="entry name" value="Quino_amine_DH_bsu"/>
</dbReference>
<dbReference type="RefSeq" id="XP_038071702.1">
    <property type="nucleotide sequence ID" value="XM_038215774.1"/>
</dbReference>
<dbReference type="GO" id="GO:1903394">
    <property type="term" value="P:protein localization to kinetochore involved in kinetochore assembly"/>
    <property type="evidence" value="ECO:0007669"/>
    <property type="project" value="TreeGrafter"/>
</dbReference>
<dbReference type="InterPro" id="IPR055402">
    <property type="entry name" value="KNTC1_N"/>
</dbReference>
<dbReference type="Pfam" id="PF24515">
    <property type="entry name" value="ARM_KNTC1_3rd"/>
    <property type="match status" value="1"/>
</dbReference>
<reference evidence="8" key="1">
    <citation type="submission" date="2022-11" db="UniProtKB">
        <authorList>
            <consortium name="EnsemblMetazoa"/>
        </authorList>
    </citation>
    <scope>IDENTIFICATION</scope>
</reference>
<evidence type="ECO:0000256" key="1">
    <source>
        <dbReference type="SAM" id="Coils"/>
    </source>
</evidence>
<dbReference type="Proteomes" id="UP000887568">
    <property type="component" value="Unplaced"/>
</dbReference>
<dbReference type="PANTHER" id="PTHR15688">
    <property type="entry name" value="KINETOCHORE-ASSOCIATED PROTEIN 1"/>
    <property type="match status" value="1"/>
</dbReference>
<protein>
    <recommendedName>
        <fullName evidence="10">Kinetochore-associated protein 1</fullName>
    </recommendedName>
</protein>
<keyword evidence="1" id="KW-0175">Coiled coil</keyword>
<evidence type="ECO:0000259" key="4">
    <source>
        <dbReference type="Pfam" id="PF24506"/>
    </source>
</evidence>
<dbReference type="GO" id="GO:0000070">
    <property type="term" value="P:mitotic sister chromatid segregation"/>
    <property type="evidence" value="ECO:0007669"/>
    <property type="project" value="TreeGrafter"/>
</dbReference>
<accession>A0A914B8F0</accession>